<feature type="region of interest" description="Disordered" evidence="1">
    <location>
        <begin position="370"/>
        <end position="393"/>
    </location>
</feature>
<evidence type="ECO:0000313" key="2">
    <source>
        <dbReference type="EMBL" id="KGG50011.1"/>
    </source>
</evidence>
<gene>
    <name evidence="2" type="ORF">DI09_94p50</name>
</gene>
<feature type="compositionally biased region" description="Polar residues" evidence="1">
    <location>
        <begin position="447"/>
        <end position="456"/>
    </location>
</feature>
<feature type="compositionally biased region" description="Polar residues" evidence="1">
    <location>
        <begin position="1187"/>
        <end position="1200"/>
    </location>
</feature>
<feature type="region of interest" description="Disordered" evidence="1">
    <location>
        <begin position="1329"/>
        <end position="1350"/>
    </location>
</feature>
<sequence length="1429" mass="157396">MAPSREPNCSGNLSTGSATENFQKDAAEAWGIDEDVLSNDESKNSNYSDELDFSRYASIDYLNLPQPSAPPNRTNVKGDINSLSSPLHSLATRQRVDTFRRLLELSHTSSDGMVPELQRHMNPINSSTEKNAEISEYPTCPSTQAIDDALTPVNKPPVQPHAFPNENSPILGSSPIPIINGYPQTPDDLKIDSPYNQDFLLEDTRAVMQRHSDSFLEEMPKLWPCSKSSNSDDVIFDEKTFGNGDEGEADELLSDYDDNLTKHDTKIPAYHQLNAGESALGELISDLSLLSCEGKVSEDGKCAEIGKSADGKKAVEVQKPAEDIKVVEIEKEPALSVVSEKICYDDHIPFSLESTPIDTSLMKDRIFSSANKNHQDDSSEMQSFPDESTSFEDDPFVMKKQSPFPLLESDKALSSFEMAPKIAVPEKNSPITTIDKSHPCSIDGNLDPQTNSSQNDAKLIPTDPNDHSSTGVPLDFLISESSNGDWLSRFLDGNQGVSDTPSNTPDVDASVVLEKEAGHGLSHGNAYPPQVGDQDPLSSVREQIFFDDSFKSIDTSSCDDVSSCEVASNGEDDYRLENDTLSYASDSGSESQGLIDVSRVHPCISFSWSQDGKAVGAVSFPYPQIRVVKDLSANVFFKAILYRAGSTHAFSRLCLKKDPNWEKNYFSTQGFLLCATHPDPSENELLCEEILLSDSEIQLTKLSDSLCFFMESQFKTDNTLFHFERRLFCAFLQSLLNLQKQPQEDTDSNRSKDSPLPPLIRHLADQLRNGIMQAIDCENGGSVTELETLNRLLLFEKQENGDSGEEPLVDDQIELLRYCLDRPVLLVLFGSSSSAARSSSFISQIGSLIKEQFPSLEVDDWIVDPGIGIEGDSKYHKSARAPFLELVFRAYLIYDQCNLGVQWLKRATLRDPGYLVQRWPYLLLHALQIRPPNGNPSLYLMLAKTFLEVKLAWASQLSFTLAIWAEESPPKNTIPIVLFHDSVINSNVSLHLQWLRSYAACVFLQAALSPFKITLKETLEKKRNIIASKWSEFTSKYTYRFGKEGVPTNPSCANEEAPYKRTATDHLPGASIIGPGVTPLVPAMDEKSLVQPIIPAMIPMTQPPRFPATNSFIPPPILENYRNGPPTCLDGLTLASNEGASVASELATENKFRIAPEPTAASEPLFGKDHMHLFGGEPKVAFEKMQVETSEGRQSPSAENGVSARPVEENESQSLDGEDPTFEITKNTFQSNSSLLESIKSFFSSTSLGERGGSRKVRADLGSANQLVFDKELGQWINPKHPRPEPKKIKPPPSAASVNLSQQHASHVANEPQQVEQKDITTPFTQSKLALKPQPERSSPLSLNASLTSSSTISAPVITNSSMQAPMDTIQTMPQDQGQYGMHSTIANFDVSSSELQTSMAITGSSVVRKAGSQRKKYVDPFNLTTPTT</sequence>
<organism evidence="2 3">
    <name type="scientific">Mitosporidium daphniae</name>
    <dbReference type="NCBI Taxonomy" id="1485682"/>
    <lineage>
        <taxon>Eukaryota</taxon>
        <taxon>Fungi</taxon>
        <taxon>Fungi incertae sedis</taxon>
        <taxon>Microsporidia</taxon>
        <taxon>Mitosporidium</taxon>
    </lineage>
</organism>
<dbReference type="EMBL" id="JMKJ01000606">
    <property type="protein sequence ID" value="KGG50011.1"/>
    <property type="molecule type" value="Genomic_DNA"/>
</dbReference>
<feature type="region of interest" description="Disordered" evidence="1">
    <location>
        <begin position="1186"/>
        <end position="1221"/>
    </location>
</feature>
<dbReference type="HOGENOM" id="CLU_252579_0_0_1"/>
<feature type="compositionally biased region" description="Low complexity" evidence="1">
    <location>
        <begin position="1338"/>
        <end position="1350"/>
    </location>
</feature>
<comment type="caution">
    <text evidence="2">The sequence shown here is derived from an EMBL/GenBank/DDBJ whole genome shotgun (WGS) entry which is preliminary data.</text>
</comment>
<dbReference type="GeneID" id="25261104"/>
<evidence type="ECO:0000256" key="1">
    <source>
        <dbReference type="SAM" id="MobiDB-lite"/>
    </source>
</evidence>
<dbReference type="Proteomes" id="UP000029725">
    <property type="component" value="Unassembled WGS sequence"/>
</dbReference>
<name>A0A098VQL3_9MICR</name>
<keyword evidence="3" id="KW-1185">Reference proteome</keyword>
<feature type="region of interest" description="Disordered" evidence="1">
    <location>
        <begin position="429"/>
        <end position="475"/>
    </location>
</feature>
<dbReference type="RefSeq" id="XP_013236447.1">
    <property type="nucleotide sequence ID" value="XM_013380993.1"/>
</dbReference>
<reference evidence="2 3" key="1">
    <citation type="submission" date="2014-04" db="EMBL/GenBank/DDBJ databases">
        <title>A new species of microsporidia sheds light on the evolution of extreme parasitism.</title>
        <authorList>
            <person name="Haag K.L."/>
            <person name="James T.Y."/>
            <person name="Larsson R."/>
            <person name="Schaer T.M."/>
            <person name="Refardt D."/>
            <person name="Pombert J.-F."/>
            <person name="Ebert D."/>
        </authorList>
    </citation>
    <scope>NUCLEOTIDE SEQUENCE [LARGE SCALE GENOMIC DNA]</scope>
    <source>
        <strain evidence="2 3">UGP3</strain>
        <tissue evidence="2">Spores</tissue>
    </source>
</reference>
<accession>A0A098VQL3</accession>
<feature type="region of interest" description="Disordered" evidence="1">
    <location>
        <begin position="1272"/>
        <end position="1317"/>
    </location>
</feature>
<feature type="compositionally biased region" description="Polar residues" evidence="1">
    <location>
        <begin position="1296"/>
        <end position="1317"/>
    </location>
</feature>
<evidence type="ECO:0000313" key="3">
    <source>
        <dbReference type="Proteomes" id="UP000029725"/>
    </source>
</evidence>
<dbReference type="VEuPathDB" id="MicrosporidiaDB:DI09_94p50"/>
<proteinExistence type="predicted"/>
<protein>
    <submittedName>
        <fullName evidence="2">Uncharacterized protein</fullName>
    </submittedName>
</protein>